<dbReference type="OrthoDB" id="9814800at2"/>
<dbReference type="Gene3D" id="1.25.40.10">
    <property type="entry name" value="Tetratricopeptide repeat domain"/>
    <property type="match status" value="1"/>
</dbReference>
<keyword evidence="1 2" id="KW-0732">Signal</keyword>
<dbReference type="InterPro" id="IPR051829">
    <property type="entry name" value="Multiheme_Cytochr_ET"/>
</dbReference>
<dbReference type="SUPFAM" id="SSF48695">
    <property type="entry name" value="Multiheme cytochromes"/>
    <property type="match status" value="1"/>
</dbReference>
<evidence type="ECO:0000313" key="6">
    <source>
        <dbReference type="Proteomes" id="UP000253606"/>
    </source>
</evidence>
<feature type="domain" description="Doubled CXXCH motif" evidence="3">
    <location>
        <begin position="302"/>
        <end position="334"/>
    </location>
</feature>
<feature type="chain" id="PRO_5016355072" evidence="2">
    <location>
        <begin position="33"/>
        <end position="567"/>
    </location>
</feature>
<reference evidence="5 6" key="1">
    <citation type="journal article" date="2018" name="Front. Microbiol.">
        <title>Hydrolytic Capabilities as a Key to Environmental Success: Chitinolytic and Cellulolytic Acidobacteria From Acidic Sub-arctic Soils and Boreal Peatlands.</title>
        <authorList>
            <person name="Belova S.E."/>
            <person name="Ravin N.V."/>
            <person name="Pankratov T.A."/>
            <person name="Rakitin A.L."/>
            <person name="Ivanova A.A."/>
            <person name="Beletsky A.V."/>
            <person name="Mardanov A.V."/>
            <person name="Sinninghe Damste J.S."/>
            <person name="Dedysh S.N."/>
        </authorList>
    </citation>
    <scope>NUCLEOTIDE SEQUENCE [LARGE SCALE GENOMIC DNA]</scope>
    <source>
        <strain evidence="5 6">SBC82</strain>
    </source>
</reference>
<dbReference type="InterPro" id="IPR036280">
    <property type="entry name" value="Multihaem_cyt_sf"/>
</dbReference>
<feature type="signal peptide" evidence="2">
    <location>
        <begin position="1"/>
        <end position="32"/>
    </location>
</feature>
<dbReference type="PANTHER" id="PTHR35038">
    <property type="entry name" value="DISSIMILATORY SULFITE REDUCTASE SIRA"/>
    <property type="match status" value="1"/>
</dbReference>
<dbReference type="Proteomes" id="UP000253606">
    <property type="component" value="Chromosome"/>
</dbReference>
<dbReference type="InterPro" id="IPR023155">
    <property type="entry name" value="Cyt_c-552/4"/>
</dbReference>
<dbReference type="EMBL" id="CP030840">
    <property type="protein sequence ID" value="AXC11692.1"/>
    <property type="molecule type" value="Genomic_DNA"/>
</dbReference>
<proteinExistence type="predicted"/>
<name>A0A2Z5FY12_9BACT</name>
<dbReference type="Pfam" id="PF13435">
    <property type="entry name" value="Cytochrome_C554"/>
    <property type="match status" value="1"/>
</dbReference>
<evidence type="ECO:0000256" key="2">
    <source>
        <dbReference type="SAM" id="SignalP"/>
    </source>
</evidence>
<keyword evidence="6" id="KW-1185">Reference proteome</keyword>
<protein>
    <submittedName>
        <fullName evidence="5">TPR domain protein</fullName>
    </submittedName>
</protein>
<accession>A0A2Z5FY12</accession>
<dbReference type="KEGG" id="abas:ACPOL_2368"/>
<evidence type="ECO:0000313" key="5">
    <source>
        <dbReference type="EMBL" id="AXC11692.1"/>
    </source>
</evidence>
<dbReference type="Gene3D" id="1.10.1130.10">
    <property type="entry name" value="Flavocytochrome C3, Chain A"/>
    <property type="match status" value="1"/>
</dbReference>
<evidence type="ECO:0000259" key="3">
    <source>
        <dbReference type="Pfam" id="PF09699"/>
    </source>
</evidence>
<dbReference type="Pfam" id="PF09699">
    <property type="entry name" value="Paired_CXXCH_1"/>
    <property type="match status" value="1"/>
</dbReference>
<dbReference type="SUPFAM" id="SSF48452">
    <property type="entry name" value="TPR-like"/>
    <property type="match status" value="1"/>
</dbReference>
<feature type="domain" description="Cytochrome c-552/4" evidence="4">
    <location>
        <begin position="169"/>
        <end position="208"/>
    </location>
</feature>
<dbReference type="CDD" id="cd08168">
    <property type="entry name" value="Cytochrom_C3"/>
    <property type="match status" value="1"/>
</dbReference>
<dbReference type="InterPro" id="IPR010177">
    <property type="entry name" value="Paired_CXXCH_1"/>
</dbReference>
<gene>
    <name evidence="5" type="ORF">ACPOL_2368</name>
</gene>
<dbReference type="AlphaFoldDB" id="A0A2Z5FY12"/>
<dbReference type="InterPro" id="IPR011990">
    <property type="entry name" value="TPR-like_helical_dom_sf"/>
</dbReference>
<evidence type="ECO:0000259" key="4">
    <source>
        <dbReference type="Pfam" id="PF13435"/>
    </source>
</evidence>
<sequence>MLLMQGVSVDQCRLAICLLPLLFRALLPGAQAASQSATPVREADAACGRCHQSIFRSYLTTPMANASGLAGERLIPGVFLHSPSAVEYQVSSDGHSAWLSYRKPGSDGLNGREQLEYFLGSGHLGITYLYSKNQYLLESPVAYYPATDSYAMKPGLERVTRLPDALPVDSGCLRCHMSAAQPVDPGTENRYRGLPFLHTGITCESCHGDSTRHVATSGVAAVVNPIKLEAEKRDSICIACHLEGATNVQHRGRSALDYQPGQDIADYISYFAYERENTTERGVSEIEQFTSSKCKQASGSAMSCMNCHDPHRSPAPAERVDYYRAKCLTCHTAARYASTHFPDRRDCTSCHMPKTSAQNIAHVAWTDHRIRRQPGQDNLLSSFDDRPRELVPILPAGTSPRNVALAYYDLTVNGNPAEKKRALALLTAAAQASPDDPAVLQALAILAESDGDSSRATSLYRHVLKQDPDSLPSTTNLGTLLAKSGDLAAAASLWRPAFERNQDVLALGQNLATIECLLGEKSRAISVWTTVLQYSPDAPGARRKLNAIQTGQQQCIPEHPQLKLENP</sequence>
<dbReference type="PANTHER" id="PTHR35038:SF8">
    <property type="entry name" value="C-TYPE POLYHEME CYTOCHROME OMCC"/>
    <property type="match status" value="1"/>
</dbReference>
<evidence type="ECO:0000256" key="1">
    <source>
        <dbReference type="ARBA" id="ARBA00022729"/>
    </source>
</evidence>
<organism evidence="5 6">
    <name type="scientific">Acidisarcina polymorpha</name>
    <dbReference type="NCBI Taxonomy" id="2211140"/>
    <lineage>
        <taxon>Bacteria</taxon>
        <taxon>Pseudomonadati</taxon>
        <taxon>Acidobacteriota</taxon>
        <taxon>Terriglobia</taxon>
        <taxon>Terriglobales</taxon>
        <taxon>Acidobacteriaceae</taxon>
        <taxon>Acidisarcina</taxon>
    </lineage>
</organism>